<keyword evidence="7" id="KW-0333">Golgi apparatus</keyword>
<evidence type="ECO:0000259" key="10">
    <source>
        <dbReference type="Pfam" id="PF24066"/>
    </source>
</evidence>
<dbReference type="PANTHER" id="PTHR14647">
    <property type="entry name" value="GALACTOSE-3-O-SULFOTRANSFERASE"/>
    <property type="match status" value="1"/>
</dbReference>
<dbReference type="Gene3D" id="3.40.50.300">
    <property type="entry name" value="P-loop containing nucleotide triphosphate hydrolases"/>
    <property type="match status" value="1"/>
</dbReference>
<evidence type="ECO:0000256" key="7">
    <source>
        <dbReference type="ARBA" id="ARBA00023034"/>
    </source>
</evidence>
<dbReference type="InterPro" id="IPR016181">
    <property type="entry name" value="Acyl_CoA_acyltransferase"/>
</dbReference>
<keyword evidence="8" id="KW-0472">Membrane</keyword>
<dbReference type="EMBL" id="OV696696">
    <property type="protein sequence ID" value="CAH1239717.1"/>
    <property type="molecule type" value="Genomic_DNA"/>
</dbReference>
<feature type="domain" description="Histidine N-acetyltransferase C-terminal" evidence="10">
    <location>
        <begin position="170"/>
        <end position="285"/>
    </location>
</feature>
<evidence type="ECO:0000256" key="5">
    <source>
        <dbReference type="ARBA" id="ARBA00022968"/>
    </source>
</evidence>
<dbReference type="SUPFAM" id="SSF52540">
    <property type="entry name" value="P-loop containing nucleoside triphosphate hydrolases"/>
    <property type="match status" value="1"/>
</dbReference>
<dbReference type="Pfam" id="PF06990">
    <property type="entry name" value="Gal-3-0_sulfotr"/>
    <property type="match status" value="1"/>
</dbReference>
<keyword evidence="4" id="KW-0812">Transmembrane</keyword>
<dbReference type="Proteomes" id="UP000838412">
    <property type="component" value="Chromosome 11"/>
</dbReference>
<keyword evidence="12" id="KW-1185">Reference proteome</keyword>
<dbReference type="SUPFAM" id="SSF55729">
    <property type="entry name" value="Acyl-CoA N-acyltransferases (Nat)"/>
    <property type="match status" value="1"/>
</dbReference>
<evidence type="ECO:0000256" key="4">
    <source>
        <dbReference type="ARBA" id="ARBA00022692"/>
    </source>
</evidence>
<comment type="subcellular location">
    <subcellularLocation>
        <location evidence="1">Golgi apparatus membrane</location>
        <topology evidence="1">Single-pass type II membrane protein</topology>
    </subcellularLocation>
</comment>
<comment type="similarity">
    <text evidence="2">Belongs to the galactose-3-O-sulfotransferase family.</text>
</comment>
<dbReference type="GO" id="GO:0000139">
    <property type="term" value="C:Golgi membrane"/>
    <property type="evidence" value="ECO:0007669"/>
    <property type="project" value="UniProtKB-SubCell"/>
</dbReference>
<evidence type="ECO:0000256" key="3">
    <source>
        <dbReference type="ARBA" id="ARBA00022679"/>
    </source>
</evidence>
<evidence type="ECO:0000256" key="1">
    <source>
        <dbReference type="ARBA" id="ARBA00004323"/>
    </source>
</evidence>
<dbReference type="InterPro" id="IPR056483">
    <property type="entry name" value="Hisat_C"/>
</dbReference>
<evidence type="ECO:0000313" key="12">
    <source>
        <dbReference type="Proteomes" id="UP000838412"/>
    </source>
</evidence>
<gene>
    <name evidence="11" type="primary">GAL3ST1</name>
    <name evidence="11" type="ORF">BLAG_LOCUS3938</name>
</gene>
<evidence type="ECO:0000313" key="11">
    <source>
        <dbReference type="EMBL" id="CAH1239717.1"/>
    </source>
</evidence>
<keyword evidence="3" id="KW-0808">Transferase</keyword>
<name>A0A8J9VHZ0_BRALA</name>
<evidence type="ECO:0000256" key="8">
    <source>
        <dbReference type="ARBA" id="ARBA00023136"/>
    </source>
</evidence>
<organism evidence="11 12">
    <name type="scientific">Branchiostoma lanceolatum</name>
    <name type="common">Common lancelet</name>
    <name type="synonym">Amphioxus lanceolatum</name>
    <dbReference type="NCBI Taxonomy" id="7740"/>
    <lineage>
        <taxon>Eukaryota</taxon>
        <taxon>Metazoa</taxon>
        <taxon>Chordata</taxon>
        <taxon>Cephalochordata</taxon>
        <taxon>Leptocardii</taxon>
        <taxon>Amphioxiformes</taxon>
        <taxon>Branchiostomatidae</taxon>
        <taxon>Branchiostoma</taxon>
    </lineage>
</organism>
<dbReference type="OrthoDB" id="9987397at2759"/>
<keyword evidence="6" id="KW-1133">Transmembrane helix</keyword>
<accession>A0A8J9VHZ0</accession>
<dbReference type="InterPro" id="IPR009729">
    <property type="entry name" value="Gal-3-0_sulfotransfrase"/>
</dbReference>
<dbReference type="InterPro" id="IPR027417">
    <property type="entry name" value="P-loop_NTPase"/>
</dbReference>
<dbReference type="AlphaFoldDB" id="A0A8J9VHZ0"/>
<evidence type="ECO:0000256" key="9">
    <source>
        <dbReference type="ARBA" id="ARBA00023180"/>
    </source>
</evidence>
<evidence type="ECO:0000256" key="6">
    <source>
        <dbReference type="ARBA" id="ARBA00022989"/>
    </source>
</evidence>
<protein>
    <submittedName>
        <fullName evidence="11">GAL3ST1 protein</fullName>
    </submittedName>
</protein>
<proteinExistence type="inferred from homology"/>
<dbReference type="GO" id="GO:0001733">
    <property type="term" value="F:galactosylceramide sulfotransferase activity"/>
    <property type="evidence" value="ECO:0007669"/>
    <property type="project" value="InterPro"/>
</dbReference>
<sequence length="772" mass="88684">MDDGKPFKLREAKHDDYEAVMKMSSIDTFRDGFDYLPAKFHQYVDDPDVFVIVTEKSDSLVAISVYMFNDDGEALLVKTARQNPKYKGMGASRRMRQATPMLFKDFLLQRCTTLVQGVVEAGRMDARKLVLRHLGFTKDKEKCNFDVMYFQSDVSAIQSGLTSSNTTYLPPLTPYRHPDLHRLLPPALSAAVLPEGHVLVDWDPYSISEANMKKFVEAGCYILVDPTEPVAKSLSFGGSYMTPRGRVYHMDIHCKDEALCKAHIINHVKIACSQYTGMKTFCIMVIDQTLKETVMKYCVENLTLCHLPHDHTYTLSTMNKSQLFLLLVLNSCVLIGYYIWHLNGTSHNLSGVRKQLVSSSAKSARQCQTTGELGNGRVRRWLASTNRMSQRPGETCTSPRTTFVFIKVHKAGGTTALSIMHRLAVVRNLSAVIPRMSVVLGHPFQLRLEDYHALNEGGKFDVLGEHSVFNRDVMDSIMKEDVVYLAVLRRPVSQLASTFHHYGIEGKYRLKKSRGSVSNNPVENFLLNPWRRMPQPYRDGRNTPYSKYRNWQATEMGFPLGLSDNKVAIHDWVQSTGREFFFVIILEHFDESMVMLRRLMCWEVKDIIYLRPSLSRSYKYKAKPPSEQALRNHRNFSAVDYALHEYWNASLWRRISRQGPDFHEEVAAYKQINSDAASYCEISSKESAPPMVFPQTKWSAQFEIDPLFCKLLNLFTVEIRRVLFYTMYAQGRLQNFQKESEKLNRHTVTWQGIVQHNFQKIASKRAKKKHKG</sequence>
<keyword evidence="9" id="KW-0325">Glycoprotein</keyword>
<evidence type="ECO:0000256" key="2">
    <source>
        <dbReference type="ARBA" id="ARBA00008124"/>
    </source>
</evidence>
<keyword evidence="5" id="KW-0735">Signal-anchor</keyword>
<dbReference type="Pfam" id="PF24066">
    <property type="entry name" value="Hisat_C"/>
    <property type="match status" value="1"/>
</dbReference>
<dbReference type="GO" id="GO:0009247">
    <property type="term" value="P:glycolipid biosynthetic process"/>
    <property type="evidence" value="ECO:0007669"/>
    <property type="project" value="InterPro"/>
</dbReference>
<dbReference type="PANTHER" id="PTHR14647:SF87">
    <property type="entry name" value="PUTATIVE-RELATED"/>
    <property type="match status" value="1"/>
</dbReference>
<reference evidence="11" key="1">
    <citation type="submission" date="2022-01" db="EMBL/GenBank/DDBJ databases">
        <authorList>
            <person name="Braso-Vives M."/>
        </authorList>
    </citation>
    <scope>NUCLEOTIDE SEQUENCE</scope>
</reference>